<feature type="domain" description="Methyltransferase" evidence="2">
    <location>
        <begin position="253"/>
        <end position="549"/>
    </location>
</feature>
<dbReference type="KEGG" id="emo:DM558_04630"/>
<dbReference type="Pfam" id="PF12146">
    <property type="entry name" value="Hydrolase_4"/>
    <property type="match status" value="1"/>
</dbReference>
<gene>
    <name evidence="3" type="ORF">DM558_04630</name>
</gene>
<dbReference type="InterPro" id="IPR022742">
    <property type="entry name" value="Hydrolase_4"/>
</dbReference>
<name>A0A3S9XCD6_9GAMM</name>
<dbReference type="Gene3D" id="3.40.50.1820">
    <property type="entry name" value="alpha/beta hydrolase"/>
    <property type="match status" value="1"/>
</dbReference>
<reference evidence="4" key="1">
    <citation type="submission" date="2018-06" db="EMBL/GenBank/DDBJ databases">
        <title>Complete genome of Pseudomonas insecticola strain QZS01.</title>
        <authorList>
            <person name="Wang J."/>
            <person name="Su Q."/>
        </authorList>
    </citation>
    <scope>NUCLEOTIDE SEQUENCE [LARGE SCALE GENOMIC DNA]</scope>
    <source>
        <strain evidence="4">QZS01</strain>
    </source>
</reference>
<dbReference type="SUPFAM" id="SSF53335">
    <property type="entry name" value="S-adenosyl-L-methionine-dependent methyltransferases"/>
    <property type="match status" value="1"/>
</dbReference>
<sequence length="551" mass="63390">MRTKYQKKFSSVDGTTLPYQYWPVDSLNKKSNVVIFLHQGNAEDISLTDLIKTMSLPEYAFFTVGFRDGFFSENRDMKDISILVRDFYEFISQVKDNYSIEESNIIIVGEYISALVLSIWLHDYAPQIKGAILLAPTFTHTSKIKLYKLSCFFKQRQEYNTRLFPAKNSTLDGNVKGCATSFLDTAKRVMLDASAIYTPIIMLIDQQDSLLTEREQKYFYNNVSSYYKRIDIIDDNEIIANKMNQIIKEIACIEESLPSLLKADQQGKTKEEFDKLAAPETRLLKRVYWAINRAVIRHIGVLSNGIKLGLKHGFDSGVSLDYVYQNTPSGRNVLGKLLDKIYLNNRSWKGVRQRKKNLEELLLLAIDKVQKDKRNVNILDIAAGTGCYLFDFIAKNSEKINHVLMRDYMNMNVLQGLSALKEKQIVQQVDFEWGDAFSEQSLATLPKDRTIAIASGFYELFNDNQMIIRSLNGVAEALEEGGFLIFTTKIWNPDLEYMARVMSSHKDGQAWLLRRRYQLEVDQLMEAAGFSKVAQRIDQWGIFTVTLMKKR</sequence>
<keyword evidence="4" id="KW-1185">Reference proteome</keyword>
<feature type="domain" description="Serine aminopeptidase S33" evidence="1">
    <location>
        <begin position="32"/>
        <end position="234"/>
    </location>
</feature>
<evidence type="ECO:0000259" key="1">
    <source>
        <dbReference type="Pfam" id="PF12146"/>
    </source>
</evidence>
<dbReference type="Gene3D" id="3.40.50.150">
    <property type="entry name" value="Vaccinia Virus protein VP39"/>
    <property type="match status" value="1"/>
</dbReference>
<protein>
    <submittedName>
        <fullName evidence="3">Uncharacterized protein</fullName>
    </submittedName>
</protein>
<dbReference type="Proteomes" id="UP000273143">
    <property type="component" value="Chromosome"/>
</dbReference>
<accession>A0A3S9XCD6</accession>
<dbReference type="CDD" id="cd02440">
    <property type="entry name" value="AdoMet_MTases"/>
    <property type="match status" value="1"/>
</dbReference>
<dbReference type="EMBL" id="CP029822">
    <property type="protein sequence ID" value="AZS50103.1"/>
    <property type="molecule type" value="Genomic_DNA"/>
</dbReference>
<dbReference type="InterPro" id="IPR029058">
    <property type="entry name" value="AB_hydrolase_fold"/>
</dbReference>
<dbReference type="InterPro" id="IPR029063">
    <property type="entry name" value="SAM-dependent_MTases_sf"/>
</dbReference>
<proteinExistence type="predicted"/>
<evidence type="ECO:0000313" key="3">
    <source>
        <dbReference type="EMBL" id="AZS50103.1"/>
    </source>
</evidence>
<evidence type="ECO:0000313" key="4">
    <source>
        <dbReference type="Proteomes" id="UP000273143"/>
    </source>
</evidence>
<dbReference type="InterPro" id="IPR022744">
    <property type="entry name" value="MeTrfase_dom_put"/>
</dbReference>
<organism evidence="3 4">
    <name type="scientific">Entomomonas moraniae</name>
    <dbReference type="NCBI Taxonomy" id="2213226"/>
    <lineage>
        <taxon>Bacteria</taxon>
        <taxon>Pseudomonadati</taxon>
        <taxon>Pseudomonadota</taxon>
        <taxon>Gammaproteobacteria</taxon>
        <taxon>Pseudomonadales</taxon>
        <taxon>Pseudomonadaceae</taxon>
        <taxon>Entomomonas</taxon>
    </lineage>
</organism>
<dbReference type="AlphaFoldDB" id="A0A3S9XCD6"/>
<dbReference type="SUPFAM" id="SSF53474">
    <property type="entry name" value="alpha/beta-Hydrolases"/>
    <property type="match status" value="1"/>
</dbReference>
<dbReference type="Pfam" id="PF12147">
    <property type="entry name" value="Methyltransf_20"/>
    <property type="match status" value="1"/>
</dbReference>
<dbReference type="RefSeq" id="WP_127162247.1">
    <property type="nucleotide sequence ID" value="NZ_CP029822.1"/>
</dbReference>
<evidence type="ECO:0000259" key="2">
    <source>
        <dbReference type="Pfam" id="PF12147"/>
    </source>
</evidence>